<reference evidence="1" key="1">
    <citation type="submission" date="2024-12" db="EMBL/GenBank/DDBJ databases">
        <authorList>
            <person name="Wu N."/>
        </authorList>
    </citation>
    <scope>NUCLEOTIDE SEQUENCE</scope>
    <source>
        <strain evidence="1">P15</strain>
    </source>
</reference>
<keyword evidence="2" id="KW-1185">Reference proteome</keyword>
<gene>
    <name evidence="1" type="ORF">ACI1P1_17055</name>
</gene>
<sequence>MEEIQGDLITTEILLGDLEQLGVRPGMTLLAHSSMKALGGWVAGGPAAVVLALEAALGPSGTLVMPTHTGELTDPAGWRCPPVREAWWDPIRRTMPAYDPDLSPTYKMGAIPECFRKQKGVRRSSHPHLSFAAWGRRAAEVTGNHSLDYGLGEDSPLARLYGLDGHILLLGVGHGNNTSLHLAEARSRYRANAVVHNKAPMLVNGVRQWVTFRDLDWDSSDFEALGSDYERAGGTVCKGRIAHAQALLLPQRPLVDYAVDWLNLNRSGPVD</sequence>
<organism evidence="1 2">
    <name type="scientific">Paenibacillus mesotrionivorans</name>
    <dbReference type="NCBI Taxonomy" id="3160968"/>
    <lineage>
        <taxon>Bacteria</taxon>
        <taxon>Bacillati</taxon>
        <taxon>Bacillota</taxon>
        <taxon>Bacilli</taxon>
        <taxon>Bacillales</taxon>
        <taxon>Paenibacillaceae</taxon>
        <taxon>Paenibacillus</taxon>
    </lineage>
</organism>
<protein>
    <submittedName>
        <fullName evidence="1">Aminoglycoside N(3)-acetyltransferase</fullName>
    </submittedName>
</protein>
<name>A0ACC7NZ91_9BACL</name>
<evidence type="ECO:0000313" key="2">
    <source>
        <dbReference type="Proteomes" id="UP001631969"/>
    </source>
</evidence>
<comment type="caution">
    <text evidence="1">The sequence shown here is derived from an EMBL/GenBank/DDBJ whole genome shotgun (WGS) entry which is preliminary data.</text>
</comment>
<accession>A0ACC7NZ91</accession>
<dbReference type="EMBL" id="JBJURJ010000011">
    <property type="protein sequence ID" value="MFM9330008.1"/>
    <property type="molecule type" value="Genomic_DNA"/>
</dbReference>
<evidence type="ECO:0000313" key="1">
    <source>
        <dbReference type="EMBL" id="MFM9330008.1"/>
    </source>
</evidence>
<dbReference type="Proteomes" id="UP001631969">
    <property type="component" value="Unassembled WGS sequence"/>
</dbReference>
<proteinExistence type="predicted"/>